<dbReference type="KEGG" id="kne:92179719"/>
<evidence type="ECO:0000256" key="3">
    <source>
        <dbReference type="ARBA" id="ARBA00022989"/>
    </source>
</evidence>
<feature type="region of interest" description="Disordered" evidence="5">
    <location>
        <begin position="305"/>
        <end position="365"/>
    </location>
</feature>
<evidence type="ECO:0000313" key="9">
    <source>
        <dbReference type="Proteomes" id="UP001388673"/>
    </source>
</evidence>
<organism evidence="8 9">
    <name type="scientific">Kwoniella newhampshirensis</name>
    <dbReference type="NCBI Taxonomy" id="1651941"/>
    <lineage>
        <taxon>Eukaryota</taxon>
        <taxon>Fungi</taxon>
        <taxon>Dikarya</taxon>
        <taxon>Basidiomycota</taxon>
        <taxon>Agaricomycotina</taxon>
        <taxon>Tremellomycetes</taxon>
        <taxon>Tremellales</taxon>
        <taxon>Cryptococcaceae</taxon>
        <taxon>Kwoniella</taxon>
    </lineage>
</organism>
<feature type="compositionally biased region" description="Low complexity" evidence="5">
    <location>
        <begin position="390"/>
        <end position="404"/>
    </location>
</feature>
<dbReference type="PANTHER" id="PTHR15549">
    <property type="entry name" value="PAIRED IMMUNOGLOBULIN-LIKE TYPE 2 RECEPTOR"/>
    <property type="match status" value="1"/>
</dbReference>
<name>A0AAW0Z198_9TREE</name>
<protein>
    <submittedName>
        <fullName evidence="8">Uncharacterized protein</fullName>
    </submittedName>
</protein>
<feature type="signal peptide" evidence="7">
    <location>
        <begin position="1"/>
        <end position="24"/>
    </location>
</feature>
<feature type="compositionally biased region" description="Polar residues" evidence="5">
    <location>
        <begin position="469"/>
        <end position="480"/>
    </location>
</feature>
<accession>A0AAW0Z198</accession>
<feature type="chain" id="PRO_5043844561" evidence="7">
    <location>
        <begin position="25"/>
        <end position="574"/>
    </location>
</feature>
<evidence type="ECO:0000256" key="7">
    <source>
        <dbReference type="SAM" id="SignalP"/>
    </source>
</evidence>
<dbReference type="InterPro" id="IPR051694">
    <property type="entry name" value="Immunoregulatory_rcpt-like"/>
</dbReference>
<evidence type="ECO:0000256" key="4">
    <source>
        <dbReference type="ARBA" id="ARBA00023136"/>
    </source>
</evidence>
<keyword evidence="9" id="KW-1185">Reference proteome</keyword>
<dbReference type="GO" id="GO:0016020">
    <property type="term" value="C:membrane"/>
    <property type="evidence" value="ECO:0007669"/>
    <property type="project" value="UniProtKB-SubCell"/>
</dbReference>
<dbReference type="AlphaFoldDB" id="A0AAW0Z198"/>
<keyword evidence="3 6" id="KW-1133">Transmembrane helix</keyword>
<reference evidence="8 9" key="1">
    <citation type="journal article" date="2024" name="bioRxiv">
        <title>Comparative genomics of Cryptococcus and Kwoniella reveals pathogenesis evolution and contrasting karyotype dynamics via intercentromeric recombination or chromosome fusion.</title>
        <authorList>
            <person name="Coelho M.A."/>
            <person name="David-Palma M."/>
            <person name="Shea T."/>
            <person name="Bowers K."/>
            <person name="McGinley-Smith S."/>
            <person name="Mohammad A.W."/>
            <person name="Gnirke A."/>
            <person name="Yurkov A.M."/>
            <person name="Nowrousian M."/>
            <person name="Sun S."/>
            <person name="Cuomo C.A."/>
            <person name="Heitman J."/>
        </authorList>
    </citation>
    <scope>NUCLEOTIDE SEQUENCE [LARGE SCALE GENOMIC DNA]</scope>
    <source>
        <strain evidence="8 9">CBS 13917</strain>
    </source>
</reference>
<sequence>MMTALPSRLLALIAMISAMPSALGAAEFFFEWPATTSSCQVVNLTWSAGVTPFQAWVVPIYGQPFIYNIPDSAYSNGFGSYPISLQLNTEQNYVVFMSDGNGMGTGGSSEIQSVQPSSNTTCLSSASSNSTSLDFTFTVSGVATQCQRGFEMSWTGGREDGPYNFTVIPLDQSFNPYDVTLENDVPYMSDWKLNMTAGSRFTIVMNSKNGYGRGGGAAVYSVNASDDSSCIDQAPQATGSWPTGVTTFGLSPPTLPVTESARRSHGSSVSGGAIAGIVVGVAAAIALVGLILLLLLRRRNRRRKEEEVRKHFGGVDLGPGDEIDDIGRSISTSQNAGSHMIEPYRPVGSFQPHDGRTSLFEGSDSFYGGDGTGDLSTASSAGFAGMGADTGRSSRTQGSGSASSPLESPVDDSGRAGGPRIAGPLPTKIQTPSTLPTSPPYVDSPSRNTPATDLNHELKRLPDNGVPGRTSSPSYSLTQRESSHTGSAGGPGGGGMRVVNHDNPDSLPALPPGATHGPGGPTGRRRPPQQQDGPTFRRHADAGRVQEEVVDLPPLYSEVPRDGPVPGRGGDERG</sequence>
<keyword evidence="2 6" id="KW-0812">Transmembrane</keyword>
<dbReference type="RefSeq" id="XP_066804263.1">
    <property type="nucleotide sequence ID" value="XM_066945574.1"/>
</dbReference>
<feature type="transmembrane region" description="Helical" evidence="6">
    <location>
        <begin position="273"/>
        <end position="296"/>
    </location>
</feature>
<dbReference type="GeneID" id="92179719"/>
<evidence type="ECO:0000256" key="5">
    <source>
        <dbReference type="SAM" id="MobiDB-lite"/>
    </source>
</evidence>
<keyword evidence="7" id="KW-0732">Signal</keyword>
<feature type="compositionally biased region" description="Gly residues" evidence="5">
    <location>
        <begin position="487"/>
        <end position="496"/>
    </location>
</feature>
<evidence type="ECO:0000313" key="8">
    <source>
        <dbReference type="EMBL" id="KAK8861638.1"/>
    </source>
</evidence>
<feature type="region of interest" description="Disordered" evidence="5">
    <location>
        <begin position="378"/>
        <end position="574"/>
    </location>
</feature>
<evidence type="ECO:0000256" key="1">
    <source>
        <dbReference type="ARBA" id="ARBA00004167"/>
    </source>
</evidence>
<feature type="compositionally biased region" description="Basic and acidic residues" evidence="5">
    <location>
        <begin position="538"/>
        <end position="547"/>
    </location>
</feature>
<comment type="caution">
    <text evidence="8">The sequence shown here is derived from an EMBL/GenBank/DDBJ whole genome shotgun (WGS) entry which is preliminary data.</text>
</comment>
<keyword evidence="4 6" id="KW-0472">Membrane</keyword>
<proteinExistence type="predicted"/>
<dbReference type="EMBL" id="JBCAWK010000004">
    <property type="protein sequence ID" value="KAK8861638.1"/>
    <property type="molecule type" value="Genomic_DNA"/>
</dbReference>
<dbReference type="GO" id="GO:0071944">
    <property type="term" value="C:cell periphery"/>
    <property type="evidence" value="ECO:0007669"/>
    <property type="project" value="UniProtKB-ARBA"/>
</dbReference>
<dbReference type="Proteomes" id="UP001388673">
    <property type="component" value="Unassembled WGS sequence"/>
</dbReference>
<evidence type="ECO:0000256" key="2">
    <source>
        <dbReference type="ARBA" id="ARBA00022692"/>
    </source>
</evidence>
<comment type="subcellular location">
    <subcellularLocation>
        <location evidence="1">Membrane</location>
        <topology evidence="1">Single-pass membrane protein</topology>
    </subcellularLocation>
</comment>
<evidence type="ECO:0000256" key="6">
    <source>
        <dbReference type="SAM" id="Phobius"/>
    </source>
</evidence>
<gene>
    <name evidence="8" type="ORF">IAR55_002461</name>
</gene>